<proteinExistence type="inferred from homology"/>
<accession>A0A7G1Q8I4</accession>
<dbReference type="Gene3D" id="3.40.640.10">
    <property type="entry name" value="Type I PLP-dependent aspartate aminotransferase-like (Major domain)"/>
    <property type="match status" value="1"/>
</dbReference>
<keyword evidence="5 7" id="KW-0670">Pyruvate</keyword>
<dbReference type="EMBL" id="LR778175">
    <property type="protein sequence ID" value="CAB1275217.1"/>
    <property type="molecule type" value="Genomic_DNA"/>
</dbReference>
<feature type="modified residue" description="N6-(pyridoxal phosphate)lysine" evidence="7 9">
    <location>
        <position position="190"/>
    </location>
</feature>
<evidence type="ECO:0000313" key="12">
    <source>
        <dbReference type="Proteomes" id="UP000516072"/>
    </source>
</evidence>
<evidence type="ECO:0000313" key="11">
    <source>
        <dbReference type="EMBL" id="CAB1275217.1"/>
    </source>
</evidence>
<dbReference type="InterPro" id="IPR024169">
    <property type="entry name" value="SP_NH2Trfase/AEP_transaminase"/>
</dbReference>
<gene>
    <name evidence="7 11" type="primary">phnW</name>
    <name evidence="11" type="ORF">NSCAC_0556</name>
</gene>
<dbReference type="PANTHER" id="PTHR42778:SF1">
    <property type="entry name" value="2-AMINOETHYLPHOSPHONATE--PYRUVATE TRANSAMINASE"/>
    <property type="match status" value="1"/>
</dbReference>
<dbReference type="InterPro" id="IPR000192">
    <property type="entry name" value="Aminotrans_V_dom"/>
</dbReference>
<dbReference type="Gene3D" id="3.90.1150.10">
    <property type="entry name" value="Aspartate Aminotransferase, domain 1"/>
    <property type="match status" value="1"/>
</dbReference>
<dbReference type="AlphaFoldDB" id="A0A7G1Q8I4"/>
<organism evidence="11 12">
    <name type="scientific">Candidatus Nitrosacidococcus tergens</name>
    <dbReference type="NCBI Taxonomy" id="553981"/>
    <lineage>
        <taxon>Bacteria</taxon>
        <taxon>Pseudomonadati</taxon>
        <taxon>Pseudomonadota</taxon>
        <taxon>Gammaproteobacteria</taxon>
        <taxon>Chromatiales</taxon>
        <taxon>Chromatiaceae</taxon>
        <taxon>Candidatus Nitrosacidococcus</taxon>
    </lineage>
</organism>
<evidence type="ECO:0000256" key="4">
    <source>
        <dbReference type="ARBA" id="ARBA00022898"/>
    </source>
</evidence>
<dbReference type="InterPro" id="IPR015424">
    <property type="entry name" value="PyrdxlP-dep_Trfase"/>
</dbReference>
<dbReference type="SUPFAM" id="SSF53383">
    <property type="entry name" value="PLP-dependent transferases"/>
    <property type="match status" value="1"/>
</dbReference>
<dbReference type="Proteomes" id="UP000516072">
    <property type="component" value="Chromosome"/>
</dbReference>
<comment type="subunit">
    <text evidence="7">Homodimer.</text>
</comment>
<keyword evidence="2 7" id="KW-0032">Aminotransferase</keyword>
<dbReference type="InterPro" id="IPR012703">
    <property type="entry name" value="NH2EtPonate_pyrv_transaminase"/>
</dbReference>
<dbReference type="InterPro" id="IPR015421">
    <property type="entry name" value="PyrdxlP-dep_Trfase_major"/>
</dbReference>
<evidence type="ECO:0000256" key="7">
    <source>
        <dbReference type="HAMAP-Rule" id="MF_01376"/>
    </source>
</evidence>
<evidence type="ECO:0000256" key="3">
    <source>
        <dbReference type="ARBA" id="ARBA00022679"/>
    </source>
</evidence>
<dbReference type="InterPro" id="IPR015422">
    <property type="entry name" value="PyrdxlP-dep_Trfase_small"/>
</dbReference>
<feature type="domain" description="Aminotransferase class V" evidence="10">
    <location>
        <begin position="55"/>
        <end position="286"/>
    </location>
</feature>
<name>A0A7G1Q8I4_9GAMM</name>
<dbReference type="HAMAP" id="MF_01376">
    <property type="entry name" value="PhnW_aminotrans_5"/>
    <property type="match status" value="1"/>
</dbReference>
<protein>
    <recommendedName>
        <fullName evidence="7">2-aminoethylphosphonate--pyruvate transaminase</fullName>
        <ecNumber evidence="7">2.6.1.37</ecNumber>
    </recommendedName>
    <alternativeName>
        <fullName evidence="7">2-aminoethylphosphonate aminotransferase</fullName>
    </alternativeName>
    <alternativeName>
        <fullName evidence="7">AEP transaminase</fullName>
        <shortName evidence="7">AEPT</shortName>
    </alternativeName>
</protein>
<dbReference type="PANTHER" id="PTHR42778">
    <property type="entry name" value="2-AMINOETHYLPHOSPHONATE--PYRUVATE TRANSAMINASE"/>
    <property type="match status" value="1"/>
</dbReference>
<evidence type="ECO:0000256" key="9">
    <source>
        <dbReference type="PIRSR" id="PIRSR000524-50"/>
    </source>
</evidence>
<evidence type="ECO:0000259" key="10">
    <source>
        <dbReference type="Pfam" id="PF00266"/>
    </source>
</evidence>
<dbReference type="Pfam" id="PF00266">
    <property type="entry name" value="Aminotran_5"/>
    <property type="match status" value="1"/>
</dbReference>
<comment type="cofactor">
    <cofactor evidence="1 7 9">
        <name>pyridoxal 5'-phosphate</name>
        <dbReference type="ChEBI" id="CHEBI:597326"/>
    </cofactor>
</comment>
<dbReference type="NCBIfam" id="TIGR03301">
    <property type="entry name" value="PhnW-AepZ"/>
    <property type="match status" value="1"/>
</dbReference>
<comment type="catalytic activity">
    <reaction evidence="6 7">
        <text>(2-aminoethyl)phosphonate + pyruvate = phosphonoacetaldehyde + L-alanine</text>
        <dbReference type="Rhea" id="RHEA:17021"/>
        <dbReference type="ChEBI" id="CHEBI:15361"/>
        <dbReference type="ChEBI" id="CHEBI:57418"/>
        <dbReference type="ChEBI" id="CHEBI:57972"/>
        <dbReference type="ChEBI" id="CHEBI:58383"/>
        <dbReference type="EC" id="2.6.1.37"/>
    </reaction>
</comment>
<keyword evidence="12" id="KW-1185">Reference proteome</keyword>
<keyword evidence="3 7" id="KW-0808">Transferase</keyword>
<evidence type="ECO:0000256" key="8">
    <source>
        <dbReference type="PIRSR" id="PIRSR000524-1"/>
    </source>
</evidence>
<dbReference type="KEGG" id="ntg:NSCAC_0556"/>
<keyword evidence="4 7" id="KW-0663">Pyridoxal phosphate</keyword>
<sequence length="357" mass="40065">MILLNPGPVNLSHRVRKAFLGPDLCHRESEFFDLQDEIKKQLLAAYKLNPEKWAAVLLSGSGTAAVEAMISSLVPTQGKLLIIENGIYGERITKIAKIHKIKHITLSHSWGEEINFDQLEQTLKKDPKITHVAVIHHETTTGRLNSLETIGRICQQIGVQLLVDGVSSFGAELISFDHWGISGLAATANKCLHGAPGAAFVIVRRDSFPETPLKRSFYLDLASYCQEQDQRGTPFTPAVQSFYVLHEALQEFTDLGGWHARRSHYRQLGNLVEQEFKQLGIKPLLSRKDSSCVLHSYHLPETLAYQSLHDQLKKRGFIIYAGQGKLNTKIFRVATMGAITIQDMQQFIMAVKKIKFI</sequence>
<comment type="function">
    <text evidence="7">Involved in phosphonate degradation.</text>
</comment>
<comment type="similarity">
    <text evidence="7">Belongs to the class-V pyridoxal-phosphate-dependent aminotransferase family. PhnW subfamily.</text>
</comment>
<evidence type="ECO:0000256" key="6">
    <source>
        <dbReference type="ARBA" id="ARBA00049460"/>
    </source>
</evidence>
<evidence type="ECO:0000256" key="1">
    <source>
        <dbReference type="ARBA" id="ARBA00001933"/>
    </source>
</evidence>
<feature type="binding site" evidence="8">
    <location>
        <position position="332"/>
    </location>
    <ligand>
        <name>substrate</name>
    </ligand>
</feature>
<dbReference type="RefSeq" id="WP_197744902.1">
    <property type="nucleotide sequence ID" value="NZ_LR778175.1"/>
</dbReference>
<dbReference type="GO" id="GO:0019700">
    <property type="term" value="P:organic phosphonate catabolic process"/>
    <property type="evidence" value="ECO:0007669"/>
    <property type="project" value="InterPro"/>
</dbReference>
<dbReference type="EC" id="2.6.1.37" evidence="7"/>
<evidence type="ECO:0000256" key="5">
    <source>
        <dbReference type="ARBA" id="ARBA00023317"/>
    </source>
</evidence>
<reference evidence="11 12" key="1">
    <citation type="submission" date="2020-03" db="EMBL/GenBank/DDBJ databases">
        <authorList>
            <person name="Picone N."/>
        </authorList>
    </citation>
    <scope>NUCLEOTIDE SEQUENCE [LARGE SCALE GENOMIC DNA]</scope>
    <source>
        <strain evidence="11">NSCAC1</strain>
    </source>
</reference>
<dbReference type="PIRSF" id="PIRSF000524">
    <property type="entry name" value="SPT"/>
    <property type="match status" value="1"/>
</dbReference>
<dbReference type="GO" id="GO:0047304">
    <property type="term" value="F:2-aminoethylphosphonate-pyruvate transaminase activity"/>
    <property type="evidence" value="ECO:0007669"/>
    <property type="project" value="UniProtKB-UniRule"/>
</dbReference>
<evidence type="ECO:0000256" key="2">
    <source>
        <dbReference type="ARBA" id="ARBA00022576"/>
    </source>
</evidence>